<protein>
    <submittedName>
        <fullName evidence="1">Uncharacterized protein</fullName>
    </submittedName>
</protein>
<proteinExistence type="predicted"/>
<comment type="caution">
    <text evidence="1">The sequence shown here is derived from an EMBL/GenBank/DDBJ whole genome shotgun (WGS) entry which is preliminary data.</text>
</comment>
<sequence>MTVKLPMLVMTSLIGVSILISAHGKDKKVPVEQCPAVVEHVKFIQGVKSPSIAAMMAECKVASDEERGCLMSAGSRRQLAQCLS</sequence>
<organism evidence="1 2">
    <name type="scientific">Shewanella corallii</name>
    <dbReference type="NCBI Taxonomy" id="560080"/>
    <lineage>
        <taxon>Bacteria</taxon>
        <taxon>Pseudomonadati</taxon>
        <taxon>Pseudomonadota</taxon>
        <taxon>Gammaproteobacteria</taxon>
        <taxon>Alteromonadales</taxon>
        <taxon>Shewanellaceae</taxon>
        <taxon>Shewanella</taxon>
    </lineage>
</organism>
<evidence type="ECO:0000313" key="1">
    <source>
        <dbReference type="EMBL" id="MCL2913530.1"/>
    </source>
</evidence>
<dbReference type="RefSeq" id="WP_249248278.1">
    <property type="nucleotide sequence ID" value="NZ_JAKIKT010000002.1"/>
</dbReference>
<gene>
    <name evidence="1" type="ORF">L2725_06975</name>
</gene>
<dbReference type="EMBL" id="JAKIKT010000002">
    <property type="protein sequence ID" value="MCL2913530.1"/>
    <property type="molecule type" value="Genomic_DNA"/>
</dbReference>
<accession>A0ABT0N557</accession>
<reference evidence="1 2" key="1">
    <citation type="submission" date="2022-01" db="EMBL/GenBank/DDBJ databases">
        <title>Whole genome-based taxonomy of the Shewanellaceae.</title>
        <authorList>
            <person name="Martin-Rodriguez A.J."/>
        </authorList>
    </citation>
    <scope>NUCLEOTIDE SEQUENCE [LARGE SCALE GENOMIC DNA]</scope>
    <source>
        <strain evidence="1 2">DSM 21332</strain>
    </source>
</reference>
<dbReference type="Proteomes" id="UP001202831">
    <property type="component" value="Unassembled WGS sequence"/>
</dbReference>
<name>A0ABT0N557_9GAMM</name>
<evidence type="ECO:0000313" key="2">
    <source>
        <dbReference type="Proteomes" id="UP001202831"/>
    </source>
</evidence>
<keyword evidence="2" id="KW-1185">Reference proteome</keyword>